<accession>A0ABR4A9P1</accession>
<feature type="transmembrane region" description="Helical" evidence="8">
    <location>
        <begin position="342"/>
        <end position="361"/>
    </location>
</feature>
<evidence type="ECO:0000313" key="12">
    <source>
        <dbReference type="Proteomes" id="UP001590950"/>
    </source>
</evidence>
<proteinExistence type="inferred from homology"/>
<keyword evidence="12" id="KW-1185">Reference proteome</keyword>
<feature type="compositionally biased region" description="Acidic residues" evidence="7">
    <location>
        <begin position="167"/>
        <end position="183"/>
    </location>
</feature>
<feature type="transmembrane region" description="Helical" evidence="8">
    <location>
        <begin position="72"/>
        <end position="98"/>
    </location>
</feature>
<dbReference type="Proteomes" id="UP001590950">
    <property type="component" value="Unassembled WGS sequence"/>
</dbReference>
<dbReference type="EMBL" id="JBEFKJ010000014">
    <property type="protein sequence ID" value="KAL2042189.1"/>
    <property type="molecule type" value="Genomic_DNA"/>
</dbReference>
<evidence type="ECO:0000256" key="8">
    <source>
        <dbReference type="SAM" id="Phobius"/>
    </source>
</evidence>
<feature type="transmembrane region" description="Helical" evidence="8">
    <location>
        <begin position="308"/>
        <end position="330"/>
    </location>
</feature>
<keyword evidence="4 8" id="KW-0812">Transmembrane</keyword>
<dbReference type="PANTHER" id="PTHR10846">
    <property type="entry name" value="SODIUM/POTASSIUM/CALCIUM EXCHANGER"/>
    <property type="match status" value="1"/>
</dbReference>
<evidence type="ECO:0000256" key="3">
    <source>
        <dbReference type="ARBA" id="ARBA00022449"/>
    </source>
</evidence>
<name>A0ABR4A9P1_9LECA</name>
<keyword evidence="3" id="KW-0050">Antiport</keyword>
<feature type="transmembrane region" description="Helical" evidence="8">
    <location>
        <begin position="242"/>
        <end position="262"/>
    </location>
</feature>
<evidence type="ECO:0000259" key="10">
    <source>
        <dbReference type="Pfam" id="PF01699"/>
    </source>
</evidence>
<feature type="transmembrane region" description="Helical" evidence="8">
    <location>
        <begin position="368"/>
        <end position="388"/>
    </location>
</feature>
<comment type="caution">
    <text evidence="11">The sequence shown here is derived from an EMBL/GenBank/DDBJ whole genome shotgun (WGS) entry which is preliminary data.</text>
</comment>
<dbReference type="InterPro" id="IPR004481">
    <property type="entry name" value="K/Na/Ca-exchanger"/>
</dbReference>
<sequence>MANGDLIAFNVASFVCALFVLEFGADKFIDHTVIVARRIGVSQALIGLLTAGAEWEELVVVIVSVARNRSSLAIGTIVGSTISNILGAFSIGLLFHSANQEIVFDRSSKIYTLLLLLLTTFVTLLTALGSRGSWEGFGGILLALFVVYVASVASAIIRGVITAPEASDSDDSDDTSGEDSDSDSEVRPLLSSGAEIEREATQDIGATTATGSIDGALRASPGPRNSQKRTLSRGGRHHSLKYHLGLLLAGFASICLSSYVLSHASTTISDEIGMSDVLFAIVIVSIATTLPEKFIAALSGSRGHAGILVANTVGSNMFLLTLCMGIIFVVTAGDFDSGSVNTVEVGVMMGSTIALTLTVCFGARWSRWIGAAMLVAYIAFLVLEFTTIRKVW</sequence>
<comment type="subcellular location">
    <subcellularLocation>
        <location evidence="1">Membrane</location>
        <topology evidence="1">Multi-pass membrane protein</topology>
    </subcellularLocation>
</comment>
<feature type="signal peptide" evidence="9">
    <location>
        <begin position="1"/>
        <end position="17"/>
    </location>
</feature>
<reference evidence="11 12" key="1">
    <citation type="submission" date="2024-09" db="EMBL/GenBank/DDBJ databases">
        <title>Rethinking Asexuality: The Enigmatic Case of Functional Sexual Genes in Lepraria (Stereocaulaceae).</title>
        <authorList>
            <person name="Doellman M."/>
            <person name="Sun Y."/>
            <person name="Barcenas-Pena A."/>
            <person name="Lumbsch H.T."/>
            <person name="Grewe F."/>
        </authorList>
    </citation>
    <scope>NUCLEOTIDE SEQUENCE [LARGE SCALE GENOMIC DNA]</scope>
    <source>
        <strain evidence="11 12">Mercado 3170</strain>
    </source>
</reference>
<evidence type="ECO:0000256" key="2">
    <source>
        <dbReference type="ARBA" id="ARBA00005364"/>
    </source>
</evidence>
<dbReference type="Pfam" id="PF01699">
    <property type="entry name" value="Na_Ca_ex"/>
    <property type="match status" value="2"/>
</dbReference>
<dbReference type="Gene3D" id="1.20.1420.30">
    <property type="entry name" value="NCX, central ion-binding region"/>
    <property type="match status" value="2"/>
</dbReference>
<organism evidence="11 12">
    <name type="scientific">Stereocaulon virgatum</name>
    <dbReference type="NCBI Taxonomy" id="373712"/>
    <lineage>
        <taxon>Eukaryota</taxon>
        <taxon>Fungi</taxon>
        <taxon>Dikarya</taxon>
        <taxon>Ascomycota</taxon>
        <taxon>Pezizomycotina</taxon>
        <taxon>Lecanoromycetes</taxon>
        <taxon>OSLEUM clade</taxon>
        <taxon>Lecanoromycetidae</taxon>
        <taxon>Lecanorales</taxon>
        <taxon>Lecanorineae</taxon>
        <taxon>Stereocaulaceae</taxon>
        <taxon>Stereocaulon</taxon>
    </lineage>
</organism>
<feature type="region of interest" description="Disordered" evidence="7">
    <location>
        <begin position="212"/>
        <end position="234"/>
    </location>
</feature>
<evidence type="ECO:0000256" key="9">
    <source>
        <dbReference type="SAM" id="SignalP"/>
    </source>
</evidence>
<feature type="transmembrane region" description="Helical" evidence="8">
    <location>
        <begin position="277"/>
        <end position="296"/>
    </location>
</feature>
<dbReference type="InterPro" id="IPR004837">
    <property type="entry name" value="NaCa_Exmemb"/>
</dbReference>
<feature type="transmembrane region" description="Helical" evidence="8">
    <location>
        <begin position="6"/>
        <end position="25"/>
    </location>
</feature>
<feature type="domain" description="Sodium/calcium exchanger membrane region" evidence="10">
    <location>
        <begin position="11"/>
        <end position="150"/>
    </location>
</feature>
<dbReference type="InterPro" id="IPR044880">
    <property type="entry name" value="NCX_ion-bd_dom_sf"/>
</dbReference>
<protein>
    <recommendedName>
        <fullName evidence="10">Sodium/calcium exchanger membrane region domain-containing protein</fullName>
    </recommendedName>
</protein>
<feature type="transmembrane region" description="Helical" evidence="8">
    <location>
        <begin position="136"/>
        <end position="157"/>
    </location>
</feature>
<comment type="similarity">
    <text evidence="2">Belongs to the Ca(2+):cation antiporter (CaCA) (TC 2.A.19) family. SLC24A subfamily.</text>
</comment>
<feature type="domain" description="Sodium/calcium exchanger membrane region" evidence="10">
    <location>
        <begin position="244"/>
        <end position="383"/>
    </location>
</feature>
<feature type="transmembrane region" description="Helical" evidence="8">
    <location>
        <begin position="110"/>
        <end position="130"/>
    </location>
</feature>
<keyword evidence="5 8" id="KW-1133">Transmembrane helix</keyword>
<evidence type="ECO:0000256" key="4">
    <source>
        <dbReference type="ARBA" id="ARBA00022692"/>
    </source>
</evidence>
<keyword evidence="9" id="KW-0732">Signal</keyword>
<evidence type="ECO:0000313" key="11">
    <source>
        <dbReference type="EMBL" id="KAL2042189.1"/>
    </source>
</evidence>
<keyword evidence="3" id="KW-0813">Transport</keyword>
<evidence type="ECO:0000256" key="1">
    <source>
        <dbReference type="ARBA" id="ARBA00004141"/>
    </source>
</evidence>
<evidence type="ECO:0000256" key="5">
    <source>
        <dbReference type="ARBA" id="ARBA00022989"/>
    </source>
</evidence>
<feature type="chain" id="PRO_5046028002" description="Sodium/calcium exchanger membrane region domain-containing protein" evidence="9">
    <location>
        <begin position="18"/>
        <end position="392"/>
    </location>
</feature>
<evidence type="ECO:0000256" key="7">
    <source>
        <dbReference type="SAM" id="MobiDB-lite"/>
    </source>
</evidence>
<dbReference type="PANTHER" id="PTHR10846:SF8">
    <property type="entry name" value="INNER MEMBRANE PROTEIN YRBG"/>
    <property type="match status" value="1"/>
</dbReference>
<evidence type="ECO:0000256" key="6">
    <source>
        <dbReference type="ARBA" id="ARBA00023136"/>
    </source>
</evidence>
<feature type="region of interest" description="Disordered" evidence="7">
    <location>
        <begin position="165"/>
        <end position="188"/>
    </location>
</feature>
<gene>
    <name evidence="11" type="ORF">N7G274_004677</name>
</gene>
<keyword evidence="6 8" id="KW-0472">Membrane</keyword>